<reference evidence="3 4" key="1">
    <citation type="submission" date="2021-01" db="EMBL/GenBank/DDBJ databases">
        <title>Whole genome shotgun sequence of Actinoplanes humidus NBRC 14915.</title>
        <authorList>
            <person name="Komaki H."/>
            <person name="Tamura T."/>
        </authorList>
    </citation>
    <scope>NUCLEOTIDE SEQUENCE [LARGE SCALE GENOMIC DNA]</scope>
    <source>
        <strain evidence="3 4">NBRC 14915</strain>
    </source>
</reference>
<evidence type="ECO:0000259" key="2">
    <source>
        <dbReference type="SMART" id="SM00382"/>
    </source>
</evidence>
<dbReference type="PANTHER" id="PTHR43581:SF2">
    <property type="entry name" value="EXCINUCLEASE ATPASE SUBUNIT"/>
    <property type="match status" value="1"/>
</dbReference>
<dbReference type="Pfam" id="PF13476">
    <property type="entry name" value="AAA_23"/>
    <property type="match status" value="1"/>
</dbReference>
<feature type="compositionally biased region" description="Basic and acidic residues" evidence="1">
    <location>
        <begin position="435"/>
        <end position="444"/>
    </location>
</feature>
<protein>
    <submittedName>
        <fullName evidence="3">ATP-binding protein</fullName>
    </submittedName>
</protein>
<dbReference type="InterPro" id="IPR003959">
    <property type="entry name" value="ATPase_AAA_core"/>
</dbReference>
<keyword evidence="3" id="KW-0547">Nucleotide-binding</keyword>
<evidence type="ECO:0000256" key="1">
    <source>
        <dbReference type="SAM" id="MobiDB-lite"/>
    </source>
</evidence>
<feature type="domain" description="AAA+ ATPase" evidence="2">
    <location>
        <begin position="36"/>
        <end position="376"/>
    </location>
</feature>
<name>A0ABQ3ZGF1_9ACTN</name>
<accession>A0ABQ3ZGF1</accession>
<keyword evidence="3" id="KW-0067">ATP-binding</keyword>
<feature type="region of interest" description="Disordered" evidence="1">
    <location>
        <begin position="118"/>
        <end position="141"/>
    </location>
</feature>
<proteinExistence type="predicted"/>
<dbReference type="EMBL" id="BOMN01000008">
    <property type="protein sequence ID" value="GIE17347.1"/>
    <property type="molecule type" value="Genomic_DNA"/>
</dbReference>
<dbReference type="SMART" id="SM00382">
    <property type="entry name" value="AAA"/>
    <property type="match status" value="1"/>
</dbReference>
<sequence>MYLHRLRVSGVRGFHGRREVDLDLELRPAGEVVDRYRGMVVIAGRNGSGKTTLLRAIAAVLAGPEVANTLTETEREWISHGTSAAAVEATIALTISASSFGAARPQASVFPAQLSWERTEGARSRPQPQPPIQQDASTSLWSPKPTGFFAAGYGPFRRLAGTSGEVARLMAGDWTVARFATLFREEASLAETVQWLQQVNYRAASGRQNYAELEEHVVGMLNDGLLPDGFQIDRVDPDGLWIRRSPGTSPAIRIEELSDGYRTVTALVTDIVRQINDCFEGHIDWAADGSPVIEAAGIVLIDEIDVHLHVSWQKRIAPWLLAHFPNVQFIVTSHSPYICQSASPGGLIQLPGPNDEFPPRVAGEDLFRRVVNGSGDDAVLTELFGLDSPYSERVDSLRKALTNLERLAIREQASPEDLRRLAELAEELSPSPSSRVRDVLGDGS</sequence>
<dbReference type="Gene3D" id="3.40.50.300">
    <property type="entry name" value="P-loop containing nucleotide triphosphate hydrolases"/>
    <property type="match status" value="2"/>
</dbReference>
<dbReference type="PANTHER" id="PTHR43581">
    <property type="entry name" value="ATP/GTP PHOSPHATASE"/>
    <property type="match status" value="1"/>
</dbReference>
<gene>
    <name evidence="3" type="ORF">Ahu01nite_004490</name>
</gene>
<evidence type="ECO:0000313" key="3">
    <source>
        <dbReference type="EMBL" id="GIE17347.1"/>
    </source>
</evidence>
<keyword evidence="4" id="KW-1185">Reference proteome</keyword>
<dbReference type="Proteomes" id="UP000603200">
    <property type="component" value="Unassembled WGS sequence"/>
</dbReference>
<dbReference type="InterPro" id="IPR051396">
    <property type="entry name" value="Bact_Antivir_Def_Nuclease"/>
</dbReference>
<dbReference type="GO" id="GO:0005524">
    <property type="term" value="F:ATP binding"/>
    <property type="evidence" value="ECO:0007669"/>
    <property type="project" value="UniProtKB-KW"/>
</dbReference>
<comment type="caution">
    <text evidence="3">The sequence shown here is derived from an EMBL/GenBank/DDBJ whole genome shotgun (WGS) entry which is preliminary data.</text>
</comment>
<dbReference type="Pfam" id="PF13304">
    <property type="entry name" value="AAA_21"/>
    <property type="match status" value="1"/>
</dbReference>
<dbReference type="SUPFAM" id="SSF52540">
    <property type="entry name" value="P-loop containing nucleoside triphosphate hydrolases"/>
    <property type="match status" value="1"/>
</dbReference>
<dbReference type="RefSeq" id="WP_203834649.1">
    <property type="nucleotide sequence ID" value="NZ_BAAATV010000001.1"/>
</dbReference>
<evidence type="ECO:0000313" key="4">
    <source>
        <dbReference type="Proteomes" id="UP000603200"/>
    </source>
</evidence>
<dbReference type="InterPro" id="IPR038729">
    <property type="entry name" value="Rad50/SbcC_AAA"/>
</dbReference>
<organism evidence="3 4">
    <name type="scientific">Winogradskya humida</name>
    <dbReference type="NCBI Taxonomy" id="113566"/>
    <lineage>
        <taxon>Bacteria</taxon>
        <taxon>Bacillati</taxon>
        <taxon>Actinomycetota</taxon>
        <taxon>Actinomycetes</taxon>
        <taxon>Micromonosporales</taxon>
        <taxon>Micromonosporaceae</taxon>
        <taxon>Winogradskya</taxon>
    </lineage>
</organism>
<dbReference type="InterPro" id="IPR027417">
    <property type="entry name" value="P-loop_NTPase"/>
</dbReference>
<feature type="region of interest" description="Disordered" evidence="1">
    <location>
        <begin position="424"/>
        <end position="444"/>
    </location>
</feature>
<dbReference type="InterPro" id="IPR003593">
    <property type="entry name" value="AAA+_ATPase"/>
</dbReference>